<name>A0A1G6VL42_9PROT</name>
<dbReference type="FunFam" id="2.40.50.140:FF:000165">
    <property type="entry name" value="Chaperone CsaA"/>
    <property type="match status" value="1"/>
</dbReference>
<keyword evidence="2 3" id="KW-0694">RNA-binding</keyword>
<dbReference type="NCBIfam" id="NF007495">
    <property type="entry name" value="PRK10089.1-4"/>
    <property type="match status" value="1"/>
</dbReference>
<dbReference type="InterPro" id="IPR008231">
    <property type="entry name" value="CsaA"/>
</dbReference>
<dbReference type="InterPro" id="IPR002547">
    <property type="entry name" value="tRNA-bd_dom"/>
</dbReference>
<evidence type="ECO:0000256" key="2">
    <source>
        <dbReference type="ARBA" id="ARBA00022884"/>
    </source>
</evidence>
<dbReference type="AlphaFoldDB" id="A0A1G6VL42"/>
<evidence type="ECO:0000259" key="4">
    <source>
        <dbReference type="PROSITE" id="PS50886"/>
    </source>
</evidence>
<evidence type="ECO:0000256" key="3">
    <source>
        <dbReference type="PROSITE-ProRule" id="PRU00209"/>
    </source>
</evidence>
<dbReference type="OrthoDB" id="9794564at2"/>
<keyword evidence="6" id="KW-1185">Reference proteome</keyword>
<dbReference type="PANTHER" id="PTHR11586:SF37">
    <property type="entry name" value="TRNA-BINDING DOMAIN-CONTAINING PROTEIN"/>
    <property type="match status" value="1"/>
</dbReference>
<dbReference type="PROSITE" id="PS50886">
    <property type="entry name" value="TRBD"/>
    <property type="match status" value="1"/>
</dbReference>
<dbReference type="Pfam" id="PF01588">
    <property type="entry name" value="tRNA_bind"/>
    <property type="match status" value="1"/>
</dbReference>
<dbReference type="SUPFAM" id="SSF50249">
    <property type="entry name" value="Nucleic acid-binding proteins"/>
    <property type="match status" value="1"/>
</dbReference>
<accession>A0A1G6VL42</accession>
<dbReference type="CDD" id="cd02798">
    <property type="entry name" value="tRNA_bind_CsaA"/>
    <property type="match status" value="1"/>
</dbReference>
<dbReference type="RefSeq" id="WP_068305445.1">
    <property type="nucleotide sequence ID" value="NZ_FNAK01000002.1"/>
</dbReference>
<dbReference type="Proteomes" id="UP000183685">
    <property type="component" value="Unassembled WGS sequence"/>
</dbReference>
<dbReference type="NCBIfam" id="NF007494">
    <property type="entry name" value="PRK10089.1-3"/>
    <property type="match status" value="1"/>
</dbReference>
<feature type="domain" description="TRNA-binding" evidence="4">
    <location>
        <begin position="9"/>
        <end position="113"/>
    </location>
</feature>
<dbReference type="Gene3D" id="2.40.50.140">
    <property type="entry name" value="Nucleic acid-binding proteins"/>
    <property type="match status" value="1"/>
</dbReference>
<dbReference type="GO" id="GO:0000049">
    <property type="term" value="F:tRNA binding"/>
    <property type="evidence" value="ECO:0007669"/>
    <property type="project" value="UniProtKB-UniRule"/>
</dbReference>
<sequence length="113" mass="12294">MADEISFDDFLKVDIRAGTILSARDNEKARNPAYVLEVDFGPDFGVKTTSAQITEEHTKEDLVGMQVLAVTNFPSKRVAGVKSEVLTLATMEDSGRTVLITPSKPVPNGTRLL</sequence>
<proteinExistence type="predicted"/>
<evidence type="ECO:0000256" key="1">
    <source>
        <dbReference type="ARBA" id="ARBA00022555"/>
    </source>
</evidence>
<dbReference type="InterPro" id="IPR012340">
    <property type="entry name" value="NA-bd_OB-fold"/>
</dbReference>
<reference evidence="5 6" key="1">
    <citation type="submission" date="2016-10" db="EMBL/GenBank/DDBJ databases">
        <authorList>
            <person name="de Groot N.N."/>
        </authorList>
    </citation>
    <scope>NUCLEOTIDE SEQUENCE [LARGE SCALE GENOMIC DNA]</scope>
    <source>
        <strain evidence="5 6">CGMCC 1.9109</strain>
    </source>
</reference>
<keyword evidence="1 3" id="KW-0820">tRNA-binding</keyword>
<organism evidence="5 6">
    <name type="scientific">Kordiimonas lacus</name>
    <dbReference type="NCBI Taxonomy" id="637679"/>
    <lineage>
        <taxon>Bacteria</taxon>
        <taxon>Pseudomonadati</taxon>
        <taxon>Pseudomonadota</taxon>
        <taxon>Alphaproteobacteria</taxon>
        <taxon>Kordiimonadales</taxon>
        <taxon>Kordiimonadaceae</taxon>
        <taxon>Kordiimonas</taxon>
    </lineage>
</organism>
<dbReference type="EMBL" id="FNAK01000002">
    <property type="protein sequence ID" value="SDD53615.1"/>
    <property type="molecule type" value="Genomic_DNA"/>
</dbReference>
<dbReference type="PANTHER" id="PTHR11586">
    <property type="entry name" value="TRNA-AMINOACYLATION COFACTOR ARC1 FAMILY MEMBER"/>
    <property type="match status" value="1"/>
</dbReference>
<evidence type="ECO:0000313" key="6">
    <source>
        <dbReference type="Proteomes" id="UP000183685"/>
    </source>
</evidence>
<gene>
    <name evidence="5" type="ORF">SAMN04488071_0747</name>
</gene>
<evidence type="ECO:0000313" key="5">
    <source>
        <dbReference type="EMBL" id="SDD53615.1"/>
    </source>
</evidence>
<dbReference type="STRING" id="637679.GCA_001550055_02461"/>
<dbReference type="InterPro" id="IPR051270">
    <property type="entry name" value="Tyrosine-tRNA_ligase_regulator"/>
</dbReference>
<dbReference type="NCBIfam" id="TIGR02222">
    <property type="entry name" value="chap_CsaA"/>
    <property type="match status" value="1"/>
</dbReference>
<protein>
    <submittedName>
        <fullName evidence="5">tRNA-binding protein</fullName>
    </submittedName>
</protein>